<gene>
    <name evidence="2" type="ORF">RY831_27990</name>
</gene>
<dbReference type="Pfam" id="PF13689">
    <property type="entry name" value="DUF4154"/>
    <property type="match status" value="1"/>
</dbReference>
<dbReference type="Proteomes" id="UP001352263">
    <property type="component" value="Unassembled WGS sequence"/>
</dbReference>
<accession>A0ABU6JHP1</accession>
<dbReference type="InterPro" id="IPR025293">
    <property type="entry name" value="YfiR/HmsC-like"/>
</dbReference>
<evidence type="ECO:0000256" key="1">
    <source>
        <dbReference type="SAM" id="SignalP"/>
    </source>
</evidence>
<proteinExistence type="predicted"/>
<name>A0ABU6JHP1_9BURK</name>
<evidence type="ECO:0000313" key="2">
    <source>
        <dbReference type="EMBL" id="MEC4723006.1"/>
    </source>
</evidence>
<sequence>MVSLPSRLIQLLAACLTAGSAAAAPVPEFDLKAAFVYNFALFTDWPADAQFVAGALNVCVHPASVMRPSLGSLNDRMVKGRKIAVRQLAAPEDIRGCQLFFADASDRERWPQIRKALANAPVLTITDDEEIRHDGSIVSLSSEGSRIVFDIDLRAARNARLMLSSKLLRLARSVQ</sequence>
<reference evidence="2 3" key="1">
    <citation type="submission" date="2023-10" db="EMBL/GenBank/DDBJ databases">
        <title>Noviherbaspirillum sp. CPCC 100848 genome assembly.</title>
        <authorList>
            <person name="Li X.Y."/>
            <person name="Fang X.M."/>
        </authorList>
    </citation>
    <scope>NUCLEOTIDE SEQUENCE [LARGE SCALE GENOMIC DNA]</scope>
    <source>
        <strain evidence="2 3">CPCC 100848</strain>
    </source>
</reference>
<feature type="signal peptide" evidence="1">
    <location>
        <begin position="1"/>
        <end position="23"/>
    </location>
</feature>
<evidence type="ECO:0000313" key="3">
    <source>
        <dbReference type="Proteomes" id="UP001352263"/>
    </source>
</evidence>
<dbReference type="EMBL" id="JAWIIV010000041">
    <property type="protein sequence ID" value="MEC4723006.1"/>
    <property type="molecule type" value="Genomic_DNA"/>
</dbReference>
<keyword evidence="1" id="KW-0732">Signal</keyword>
<keyword evidence="3" id="KW-1185">Reference proteome</keyword>
<dbReference type="RefSeq" id="WP_326509631.1">
    <property type="nucleotide sequence ID" value="NZ_JAWIIV010000041.1"/>
</dbReference>
<protein>
    <submittedName>
        <fullName evidence="2">YfiR family protein</fullName>
    </submittedName>
</protein>
<comment type="caution">
    <text evidence="2">The sequence shown here is derived from an EMBL/GenBank/DDBJ whole genome shotgun (WGS) entry which is preliminary data.</text>
</comment>
<feature type="chain" id="PRO_5046472939" evidence="1">
    <location>
        <begin position="24"/>
        <end position="175"/>
    </location>
</feature>
<organism evidence="2 3">
    <name type="scientific">Noviherbaspirillum album</name>
    <dbReference type="NCBI Taxonomy" id="3080276"/>
    <lineage>
        <taxon>Bacteria</taxon>
        <taxon>Pseudomonadati</taxon>
        <taxon>Pseudomonadota</taxon>
        <taxon>Betaproteobacteria</taxon>
        <taxon>Burkholderiales</taxon>
        <taxon>Oxalobacteraceae</taxon>
        <taxon>Noviherbaspirillum</taxon>
    </lineage>
</organism>